<comment type="caution">
    <text evidence="4">The sequence shown here is derived from an EMBL/GenBank/DDBJ whole genome shotgun (WGS) entry which is preliminary data.</text>
</comment>
<dbReference type="SUPFAM" id="SSF103378">
    <property type="entry name" value="2-methylcitrate dehydratase PrpD"/>
    <property type="match status" value="1"/>
</dbReference>
<dbReference type="EMBL" id="VIVL01000014">
    <property type="protein sequence ID" value="TWD75985.1"/>
    <property type="molecule type" value="Genomic_DNA"/>
</dbReference>
<dbReference type="InterPro" id="IPR042183">
    <property type="entry name" value="MmgE/PrpD_sf_1"/>
</dbReference>
<dbReference type="Pfam" id="PF03972">
    <property type="entry name" value="MmgE_PrpD_N"/>
    <property type="match status" value="1"/>
</dbReference>
<feature type="domain" description="MmgE/PrpD N-terminal" evidence="2">
    <location>
        <begin position="8"/>
        <end position="246"/>
    </location>
</feature>
<name>A0A561BAP3_9BURK</name>
<dbReference type="InterPro" id="IPR036148">
    <property type="entry name" value="MmgE/PrpD_sf"/>
</dbReference>
<dbReference type="Pfam" id="PF19305">
    <property type="entry name" value="MmgE_PrpD_C"/>
    <property type="match status" value="1"/>
</dbReference>
<dbReference type="AlphaFoldDB" id="A0A561BAP3"/>
<sequence length="467" mass="50710">MSDLPLARRIARYAVELSVDDIPDQVNACVRRRVIDSLACILGGYGADPVKIAVAVASRTPQPSSTVLGTRLRTTPELAAFANGVMVRFLDYNDGYMAREPGHPSDNIPACLALAEAEGSTGRELIAAIVVAYEIQMRLQDAASLNKRGWDQVNYINVAMAAAASRLMKLDEAQTEQAINIAVSAHIAMRQVRSGSLSDWKGCSAANAARNAIFAATLARHGMTGPAPVFEGEMGFFKQVTGEFELDVGNFGSRENGQFAILRSLTKTFPTNGELHTAVWAGIDLRRKISDIDAIAAIRIETSEFNVRVLADTPEKWRPRTRETADHSLPYNVARALLDGDITIDSYSAHRIADPRAIALMGKTTVSEDAALTQLFPKHLANRVTVVLTSGDEFSSERISGPGSLETPMTDDDFERKFRLMAAPHLGRAAQDRVLEFVSDLANQTAYEPLFDAMSSQSQAVAARQEA</sequence>
<reference evidence="4 5" key="1">
    <citation type="submission" date="2019-06" db="EMBL/GenBank/DDBJ databases">
        <title>Sorghum-associated microbial communities from plants grown in Nebraska, USA.</title>
        <authorList>
            <person name="Schachtman D."/>
        </authorList>
    </citation>
    <scope>NUCLEOTIDE SEQUENCE [LARGE SCALE GENOMIC DNA]</scope>
    <source>
        <strain evidence="4 5">T529</strain>
    </source>
</reference>
<organism evidence="4 5">
    <name type="scientific">Variovorax beijingensis</name>
    <dbReference type="NCBI Taxonomy" id="2496117"/>
    <lineage>
        <taxon>Bacteria</taxon>
        <taxon>Pseudomonadati</taxon>
        <taxon>Pseudomonadota</taxon>
        <taxon>Betaproteobacteria</taxon>
        <taxon>Burkholderiales</taxon>
        <taxon>Comamonadaceae</taxon>
        <taxon>Variovorax</taxon>
    </lineage>
</organism>
<evidence type="ECO:0000313" key="5">
    <source>
        <dbReference type="Proteomes" id="UP000319722"/>
    </source>
</evidence>
<proteinExistence type="inferred from homology"/>
<dbReference type="Gene3D" id="1.10.4100.10">
    <property type="entry name" value="2-methylcitrate dehydratase PrpD"/>
    <property type="match status" value="1"/>
</dbReference>
<dbReference type="PANTHER" id="PTHR16943">
    <property type="entry name" value="2-METHYLCITRATE DEHYDRATASE-RELATED"/>
    <property type="match status" value="1"/>
</dbReference>
<feature type="domain" description="MmgE/PrpD C-terminal" evidence="3">
    <location>
        <begin position="269"/>
        <end position="441"/>
    </location>
</feature>
<dbReference type="InterPro" id="IPR045337">
    <property type="entry name" value="MmgE_PrpD_C"/>
</dbReference>
<evidence type="ECO:0000259" key="2">
    <source>
        <dbReference type="Pfam" id="PF03972"/>
    </source>
</evidence>
<evidence type="ECO:0000259" key="3">
    <source>
        <dbReference type="Pfam" id="PF19305"/>
    </source>
</evidence>
<dbReference type="InterPro" id="IPR005656">
    <property type="entry name" value="MmgE_PrpD"/>
</dbReference>
<evidence type="ECO:0000313" key="4">
    <source>
        <dbReference type="EMBL" id="TWD75985.1"/>
    </source>
</evidence>
<dbReference type="Proteomes" id="UP000319722">
    <property type="component" value="Unassembled WGS sequence"/>
</dbReference>
<protein>
    <submittedName>
        <fullName evidence="4">2-methylcitrate dehydratase</fullName>
    </submittedName>
</protein>
<dbReference type="PANTHER" id="PTHR16943:SF8">
    <property type="entry name" value="2-METHYLCITRATE DEHYDRATASE"/>
    <property type="match status" value="1"/>
</dbReference>
<comment type="similarity">
    <text evidence="1">Belongs to the PrpD family.</text>
</comment>
<evidence type="ECO:0000256" key="1">
    <source>
        <dbReference type="ARBA" id="ARBA00006174"/>
    </source>
</evidence>
<dbReference type="OrthoDB" id="9797528at2"/>
<dbReference type="InterPro" id="IPR042188">
    <property type="entry name" value="MmgE/PrpD_sf_2"/>
</dbReference>
<gene>
    <name evidence="4" type="ORF">FB547_11456</name>
</gene>
<dbReference type="InterPro" id="IPR045336">
    <property type="entry name" value="MmgE_PrpD_N"/>
</dbReference>
<dbReference type="Gene3D" id="3.30.1330.120">
    <property type="entry name" value="2-methylcitrate dehydratase PrpD"/>
    <property type="match status" value="1"/>
</dbReference>
<dbReference type="GO" id="GO:0016829">
    <property type="term" value="F:lyase activity"/>
    <property type="evidence" value="ECO:0007669"/>
    <property type="project" value="InterPro"/>
</dbReference>
<accession>A0A561BAP3</accession>
<dbReference type="RefSeq" id="WP_145747044.1">
    <property type="nucleotide sequence ID" value="NZ_VIVL01000014.1"/>
</dbReference>